<reference evidence="1 2" key="1">
    <citation type="submission" date="2020-01" db="EMBL/GenBank/DDBJ databases">
        <authorList>
            <person name="Lee S.D."/>
        </authorList>
    </citation>
    <scope>NUCLEOTIDE SEQUENCE [LARGE SCALE GENOMIC DNA]</scope>
    <source>
        <strain evidence="1 2">SAP-1</strain>
    </source>
</reference>
<reference evidence="1 2" key="2">
    <citation type="submission" date="2020-06" db="EMBL/GenBank/DDBJ databases">
        <title>Polyphasic characterization of a Rahnella strain isolated from tree sap.</title>
        <authorList>
            <person name="Kim I.S."/>
        </authorList>
    </citation>
    <scope>NUCLEOTIDE SEQUENCE [LARGE SCALE GENOMIC DNA]</scope>
    <source>
        <strain evidence="1 2">SAP-1</strain>
    </source>
</reference>
<keyword evidence="2" id="KW-1185">Reference proteome</keyword>
<dbReference type="AlphaFoldDB" id="A0A848MK47"/>
<protein>
    <submittedName>
        <fullName evidence="1">Uncharacterized protein</fullName>
    </submittedName>
</protein>
<dbReference type="Proteomes" id="UP000585363">
    <property type="component" value="Unassembled WGS sequence"/>
</dbReference>
<dbReference type="EMBL" id="JAADJU010000005">
    <property type="protein sequence ID" value="NMP27481.1"/>
    <property type="molecule type" value="Genomic_DNA"/>
</dbReference>
<organism evidence="1 2">
    <name type="scientific">Rouxiella aceris</name>
    <dbReference type="NCBI Taxonomy" id="2703884"/>
    <lineage>
        <taxon>Bacteria</taxon>
        <taxon>Pseudomonadati</taxon>
        <taxon>Pseudomonadota</taxon>
        <taxon>Gammaproteobacteria</taxon>
        <taxon>Enterobacterales</taxon>
        <taxon>Yersiniaceae</taxon>
        <taxon>Rouxiella</taxon>
    </lineage>
</organism>
<comment type="caution">
    <text evidence="1">The sequence shown here is derived from an EMBL/GenBank/DDBJ whole genome shotgun (WGS) entry which is preliminary data.</text>
</comment>
<evidence type="ECO:0000313" key="2">
    <source>
        <dbReference type="Proteomes" id="UP000585363"/>
    </source>
</evidence>
<proteinExistence type="predicted"/>
<dbReference type="RefSeq" id="WP_169403187.1">
    <property type="nucleotide sequence ID" value="NZ_JAADJU010000005.1"/>
</dbReference>
<accession>A0A848MK47</accession>
<gene>
    <name evidence="1" type="ORF">GW590_11470</name>
</gene>
<name>A0A848MK47_9GAMM</name>
<evidence type="ECO:0000313" key="1">
    <source>
        <dbReference type="EMBL" id="NMP27481.1"/>
    </source>
</evidence>
<sequence>MTIKECAEIHRALWYTENLGVAQGYGPSPRDRELLVVLANKLGIPDEKFITSDESKKITAQKYLTAMLETMEPLSQMFQDIWIYCERTLIRTSKNALDIEWNFNINGESIAINFEAFRKYQKLLNKTLDKDKFNEVCNEFATVCCKHNDGKGYIRYAPMPLKPDDADPTSVASRIHDMCKHVKEEGLIDDGYYGATDAIPYLSAIRSKNLWRQEDFAELKPLVEEFYNSTKLEDILALPFWTFRWQIYELWCLIITLQLFESRGFTLVQSSDGASLLELGQKVVVAEKNSNPLGQIIYQPSYRRTTGQCVHPDIVVVQGHPEALTPNIVRAIVECKQHKMPENERFLLLKKRYFDGVAEAYNDSIGPDGKLVLLNYDKVDFTTNYALLDDFKPQNISPLKGALSSILDEYSANEEPRQIVLVVDGSQSMLKTLVKSEEYIKELHKVLGAFDEVIWLRGGNVHVENINRFDYTSFYNIESVDLFLAGIDRANHFGSNISIHLITDLKPQSEILNEVLKEAPKLHIHYIS</sequence>